<dbReference type="Proteomes" id="UP001175227">
    <property type="component" value="Unassembled WGS sequence"/>
</dbReference>
<dbReference type="EC" id="3.6.4.13" evidence="1"/>
<dbReference type="AlphaFoldDB" id="A0AA39UCH6"/>
<keyword evidence="2" id="KW-0547">Nucleotide-binding</keyword>
<dbReference type="GO" id="GO:0016787">
    <property type="term" value="F:hydrolase activity"/>
    <property type="evidence" value="ECO:0007669"/>
    <property type="project" value="UniProtKB-KW"/>
</dbReference>
<evidence type="ECO:0000256" key="6">
    <source>
        <dbReference type="ARBA" id="ARBA00047984"/>
    </source>
</evidence>
<dbReference type="GO" id="GO:0005524">
    <property type="term" value="F:ATP binding"/>
    <property type="evidence" value="ECO:0007669"/>
    <property type="project" value="UniProtKB-KW"/>
</dbReference>
<dbReference type="PANTHER" id="PTHR47960">
    <property type="entry name" value="DEAD-BOX ATP-DEPENDENT RNA HELICASE 50"/>
    <property type="match status" value="1"/>
</dbReference>
<keyword evidence="3" id="KW-0378">Hydrolase</keyword>
<sequence>MSSSPHLIFPASSDLPADEDVAKAWCDILGLSLHKSSRGRTMCINGKSKKTPLSSNNNESWKSGLCPPPKDIRPQTEDVTATKGLEFEDMFLHRELLMGIFETSFEKPSPIQEEAIPIALHQA</sequence>
<feature type="short sequence motif" description="Q motif" evidence="7">
    <location>
        <begin position="85"/>
        <end position="113"/>
    </location>
</feature>
<comment type="catalytic activity">
    <reaction evidence="6">
        <text>ATP + H2O = ADP + phosphate + H(+)</text>
        <dbReference type="Rhea" id="RHEA:13065"/>
        <dbReference type="ChEBI" id="CHEBI:15377"/>
        <dbReference type="ChEBI" id="CHEBI:15378"/>
        <dbReference type="ChEBI" id="CHEBI:30616"/>
        <dbReference type="ChEBI" id="CHEBI:43474"/>
        <dbReference type="ChEBI" id="CHEBI:456216"/>
        <dbReference type="EC" id="3.6.4.13"/>
    </reaction>
</comment>
<evidence type="ECO:0000256" key="5">
    <source>
        <dbReference type="ARBA" id="ARBA00022840"/>
    </source>
</evidence>
<evidence type="ECO:0000256" key="7">
    <source>
        <dbReference type="PROSITE-ProRule" id="PRU00552"/>
    </source>
</evidence>
<accession>A0AA39UCH6</accession>
<dbReference type="PROSITE" id="PS51195">
    <property type="entry name" value="Q_MOTIF"/>
    <property type="match status" value="1"/>
</dbReference>
<gene>
    <name evidence="10" type="ORF">IW261DRAFT_1634107</name>
</gene>
<evidence type="ECO:0000256" key="2">
    <source>
        <dbReference type="ARBA" id="ARBA00022741"/>
    </source>
</evidence>
<dbReference type="EMBL" id="JAUEPR010000017">
    <property type="protein sequence ID" value="KAK0477269.1"/>
    <property type="molecule type" value="Genomic_DNA"/>
</dbReference>
<evidence type="ECO:0000313" key="10">
    <source>
        <dbReference type="EMBL" id="KAK0477269.1"/>
    </source>
</evidence>
<feature type="domain" description="DEAD-box RNA helicase Q" evidence="9">
    <location>
        <begin position="85"/>
        <end position="113"/>
    </location>
</feature>
<reference evidence="10" key="1">
    <citation type="submission" date="2023-06" db="EMBL/GenBank/DDBJ databases">
        <authorList>
            <consortium name="Lawrence Berkeley National Laboratory"/>
            <person name="Ahrendt S."/>
            <person name="Sahu N."/>
            <person name="Indic B."/>
            <person name="Wong-Bajracharya J."/>
            <person name="Merenyi Z."/>
            <person name="Ke H.-M."/>
            <person name="Monk M."/>
            <person name="Kocsube S."/>
            <person name="Drula E."/>
            <person name="Lipzen A."/>
            <person name="Balint B."/>
            <person name="Henrissat B."/>
            <person name="Andreopoulos B."/>
            <person name="Martin F.M."/>
            <person name="Harder C.B."/>
            <person name="Rigling D."/>
            <person name="Ford K.L."/>
            <person name="Foster G.D."/>
            <person name="Pangilinan J."/>
            <person name="Papanicolaou A."/>
            <person name="Barry K."/>
            <person name="LaButti K."/>
            <person name="Viragh M."/>
            <person name="Koriabine M."/>
            <person name="Yan M."/>
            <person name="Riley R."/>
            <person name="Champramary S."/>
            <person name="Plett K.L."/>
            <person name="Tsai I.J."/>
            <person name="Slot J."/>
            <person name="Sipos G."/>
            <person name="Plett J."/>
            <person name="Nagy L.G."/>
            <person name="Grigoriev I.V."/>
        </authorList>
    </citation>
    <scope>NUCLEOTIDE SEQUENCE</scope>
    <source>
        <strain evidence="10">ICMP 16352</strain>
    </source>
</reference>
<dbReference type="SUPFAM" id="SSF52540">
    <property type="entry name" value="P-loop containing nucleoside triphosphate hydrolases"/>
    <property type="match status" value="1"/>
</dbReference>
<keyword evidence="11" id="KW-1185">Reference proteome</keyword>
<proteinExistence type="predicted"/>
<keyword evidence="4" id="KW-0347">Helicase</keyword>
<dbReference type="Gene3D" id="3.40.50.300">
    <property type="entry name" value="P-loop containing nucleotide triphosphate hydrolases"/>
    <property type="match status" value="1"/>
</dbReference>
<evidence type="ECO:0000256" key="1">
    <source>
        <dbReference type="ARBA" id="ARBA00012552"/>
    </source>
</evidence>
<feature type="region of interest" description="Disordered" evidence="8">
    <location>
        <begin position="44"/>
        <end position="75"/>
    </location>
</feature>
<feature type="compositionally biased region" description="Polar residues" evidence="8">
    <location>
        <begin position="51"/>
        <end position="61"/>
    </location>
</feature>
<evidence type="ECO:0000313" key="11">
    <source>
        <dbReference type="Proteomes" id="UP001175227"/>
    </source>
</evidence>
<evidence type="ECO:0000256" key="8">
    <source>
        <dbReference type="SAM" id="MobiDB-lite"/>
    </source>
</evidence>
<evidence type="ECO:0000256" key="3">
    <source>
        <dbReference type="ARBA" id="ARBA00022801"/>
    </source>
</evidence>
<dbReference type="InterPro" id="IPR027417">
    <property type="entry name" value="P-loop_NTPase"/>
</dbReference>
<dbReference type="GO" id="GO:0003724">
    <property type="term" value="F:RNA helicase activity"/>
    <property type="evidence" value="ECO:0007669"/>
    <property type="project" value="UniProtKB-EC"/>
</dbReference>
<name>A0AA39UCH6_9AGAR</name>
<keyword evidence="5" id="KW-0067">ATP-binding</keyword>
<dbReference type="InterPro" id="IPR014014">
    <property type="entry name" value="RNA_helicase_DEAD_Q_motif"/>
</dbReference>
<evidence type="ECO:0000256" key="4">
    <source>
        <dbReference type="ARBA" id="ARBA00022806"/>
    </source>
</evidence>
<comment type="caution">
    <text evidence="10">The sequence shown here is derived from an EMBL/GenBank/DDBJ whole genome shotgun (WGS) entry which is preliminary data.</text>
</comment>
<organism evidence="10 11">
    <name type="scientific">Armillaria novae-zelandiae</name>
    <dbReference type="NCBI Taxonomy" id="153914"/>
    <lineage>
        <taxon>Eukaryota</taxon>
        <taxon>Fungi</taxon>
        <taxon>Dikarya</taxon>
        <taxon>Basidiomycota</taxon>
        <taxon>Agaricomycotina</taxon>
        <taxon>Agaricomycetes</taxon>
        <taxon>Agaricomycetidae</taxon>
        <taxon>Agaricales</taxon>
        <taxon>Marasmiineae</taxon>
        <taxon>Physalacriaceae</taxon>
        <taxon>Armillaria</taxon>
    </lineage>
</organism>
<protein>
    <recommendedName>
        <fullName evidence="1">RNA helicase</fullName>
        <ecNumber evidence="1">3.6.4.13</ecNumber>
    </recommendedName>
</protein>
<evidence type="ECO:0000259" key="9">
    <source>
        <dbReference type="PROSITE" id="PS51195"/>
    </source>
</evidence>